<sequence>MAIDSQTLGPALLRHLSKHVREAQDEQDNAYKELAQLKAKLRHLDAEIGLSKRGFSLDGSTPQPVEELIKQRKHTHIKKMLPKSQRYEGAKKSLLDLNKTIDAAVLAYSKSSYLDFSTQFYEKLPRELRDMCYGYLISSEIVQQIAAVVVYQANTIISYSRKPLRPPSGAVHLVDTSFSHPIIAGEILELASAASRAKVMQNTLYLKDRSYINRLKNVYPFDLGISASDMAGTFDLESCFVEAPALLMRLRNMEKEGKKSHRDYQLLREDFQERLDEELLQATQEMLQIQPRKYQYLSIAIPLDGYDRKPSSWHLGAALDNTIQQMKKSFELVTPYRYGSGVVVKAYWAKCYDAAQYEVQKSSKCLV</sequence>
<evidence type="ECO:0000256" key="1">
    <source>
        <dbReference type="SAM" id="Coils"/>
    </source>
</evidence>
<reference evidence="2 3" key="1">
    <citation type="journal article" date="2018" name="Sci. Rep.">
        <title>Comparative genomics provides insights into the lifestyle and reveals functional heterogeneity of dark septate endophytic fungi.</title>
        <authorList>
            <person name="Knapp D.G."/>
            <person name="Nemeth J.B."/>
            <person name="Barry K."/>
            <person name="Hainaut M."/>
            <person name="Henrissat B."/>
            <person name="Johnson J."/>
            <person name="Kuo A."/>
            <person name="Lim J.H.P."/>
            <person name="Lipzen A."/>
            <person name="Nolan M."/>
            <person name="Ohm R.A."/>
            <person name="Tamas L."/>
            <person name="Grigoriev I.V."/>
            <person name="Spatafora J.W."/>
            <person name="Nagy L.G."/>
            <person name="Kovacs G.M."/>
        </authorList>
    </citation>
    <scope>NUCLEOTIDE SEQUENCE [LARGE SCALE GENOMIC DNA]</scope>
    <source>
        <strain evidence="2 3">DSE2036</strain>
    </source>
</reference>
<proteinExistence type="predicted"/>
<dbReference type="AlphaFoldDB" id="A0A2V1DMF1"/>
<dbReference type="EMBL" id="KZ805394">
    <property type="protein sequence ID" value="PVH99362.1"/>
    <property type="molecule type" value="Genomic_DNA"/>
</dbReference>
<protein>
    <submittedName>
        <fullName evidence="2">Uncharacterized protein</fullName>
    </submittedName>
</protein>
<evidence type="ECO:0000313" key="3">
    <source>
        <dbReference type="Proteomes" id="UP000244855"/>
    </source>
</evidence>
<feature type="coiled-coil region" evidence="1">
    <location>
        <begin position="13"/>
        <end position="47"/>
    </location>
</feature>
<name>A0A2V1DMF1_9PLEO</name>
<gene>
    <name evidence="2" type="ORF">DM02DRAFT_615133</name>
</gene>
<dbReference type="Proteomes" id="UP000244855">
    <property type="component" value="Unassembled WGS sequence"/>
</dbReference>
<keyword evidence="1" id="KW-0175">Coiled coil</keyword>
<keyword evidence="3" id="KW-1185">Reference proteome</keyword>
<dbReference type="OrthoDB" id="3795413at2759"/>
<organism evidence="2 3">
    <name type="scientific">Periconia macrospinosa</name>
    <dbReference type="NCBI Taxonomy" id="97972"/>
    <lineage>
        <taxon>Eukaryota</taxon>
        <taxon>Fungi</taxon>
        <taxon>Dikarya</taxon>
        <taxon>Ascomycota</taxon>
        <taxon>Pezizomycotina</taxon>
        <taxon>Dothideomycetes</taxon>
        <taxon>Pleosporomycetidae</taxon>
        <taxon>Pleosporales</taxon>
        <taxon>Massarineae</taxon>
        <taxon>Periconiaceae</taxon>
        <taxon>Periconia</taxon>
    </lineage>
</organism>
<accession>A0A2V1DMF1</accession>
<evidence type="ECO:0000313" key="2">
    <source>
        <dbReference type="EMBL" id="PVH99362.1"/>
    </source>
</evidence>